<sequence>MSDEAMARPSEPHEVRPQWIPGPEPPPPQRNRLDPGPILVTVGDIGCTATQVITPSGRYPLAGTNWIVTHQTSVSERIPSYAIVLAVLLMIFCLLGLLFLAVREETVQGFVQVGVHWPDRPGYYYATQVKITNRTQIVDTEQRVNYIRGLVAALPAA</sequence>
<proteinExistence type="predicted"/>
<protein>
    <recommendedName>
        <fullName evidence="5">DUF304 domain-containing protein</fullName>
    </recommendedName>
</protein>
<name>A0ABX8S013_NOCIO</name>
<dbReference type="EMBL" id="CP078145">
    <property type="protein sequence ID" value="QXN95143.1"/>
    <property type="molecule type" value="Genomic_DNA"/>
</dbReference>
<feature type="transmembrane region" description="Helical" evidence="2">
    <location>
        <begin position="81"/>
        <end position="102"/>
    </location>
</feature>
<organism evidence="3 4">
    <name type="scientific">Nocardia iowensis</name>
    <dbReference type="NCBI Taxonomy" id="204891"/>
    <lineage>
        <taxon>Bacteria</taxon>
        <taxon>Bacillati</taxon>
        <taxon>Actinomycetota</taxon>
        <taxon>Actinomycetes</taxon>
        <taxon>Mycobacteriales</taxon>
        <taxon>Nocardiaceae</taxon>
        <taxon>Nocardia</taxon>
    </lineage>
</organism>
<keyword evidence="2" id="KW-0472">Membrane</keyword>
<evidence type="ECO:0008006" key="5">
    <source>
        <dbReference type="Google" id="ProtNLM"/>
    </source>
</evidence>
<gene>
    <name evidence="3" type="ORF">KV110_20150</name>
</gene>
<feature type="compositionally biased region" description="Pro residues" evidence="1">
    <location>
        <begin position="20"/>
        <end position="29"/>
    </location>
</feature>
<evidence type="ECO:0000313" key="3">
    <source>
        <dbReference type="EMBL" id="QXN95143.1"/>
    </source>
</evidence>
<keyword evidence="2" id="KW-1133">Transmembrane helix</keyword>
<feature type="region of interest" description="Disordered" evidence="1">
    <location>
        <begin position="1"/>
        <end position="35"/>
    </location>
</feature>
<dbReference type="RefSeq" id="WP_218477928.1">
    <property type="nucleotide sequence ID" value="NZ_BAABJN010000008.1"/>
</dbReference>
<dbReference type="Proteomes" id="UP000694257">
    <property type="component" value="Chromosome"/>
</dbReference>
<keyword evidence="4" id="KW-1185">Reference proteome</keyword>
<evidence type="ECO:0000313" key="4">
    <source>
        <dbReference type="Proteomes" id="UP000694257"/>
    </source>
</evidence>
<evidence type="ECO:0000256" key="2">
    <source>
        <dbReference type="SAM" id="Phobius"/>
    </source>
</evidence>
<keyword evidence="2" id="KW-0812">Transmembrane</keyword>
<reference evidence="3 4" key="1">
    <citation type="submission" date="2021-07" db="EMBL/GenBank/DDBJ databases">
        <title>Whole Genome Sequence of Nocardia Iowensis.</title>
        <authorList>
            <person name="Lamm A."/>
            <person name="Collins-Fairclough A.M."/>
            <person name="Bunk B."/>
            <person name="Sproer C."/>
        </authorList>
    </citation>
    <scope>NUCLEOTIDE SEQUENCE [LARGE SCALE GENOMIC DNA]</scope>
    <source>
        <strain evidence="3 4">NRRL 5646</strain>
    </source>
</reference>
<accession>A0ABX8S013</accession>
<evidence type="ECO:0000256" key="1">
    <source>
        <dbReference type="SAM" id="MobiDB-lite"/>
    </source>
</evidence>